<evidence type="ECO:0000313" key="3">
    <source>
        <dbReference type="Proteomes" id="UP000498740"/>
    </source>
</evidence>
<dbReference type="Proteomes" id="UP000498740">
    <property type="component" value="Unassembled WGS sequence"/>
</dbReference>
<dbReference type="AlphaFoldDB" id="A0A7J0CK31"/>
<evidence type="ECO:0000256" key="1">
    <source>
        <dbReference type="SAM" id="MobiDB-lite"/>
    </source>
</evidence>
<accession>A0A7J0CK31</accession>
<proteinExistence type="predicted"/>
<sequence>MGERRSGGESGQRERCEAEGDDPGGLATSGHGGFSFGAAQRWDAGTESVPAISKLAARKDENACWDAGEGILMVALRCG</sequence>
<dbReference type="EMBL" id="BLWD01000001">
    <property type="protein sequence ID" value="GFN02840.1"/>
    <property type="molecule type" value="Genomic_DNA"/>
</dbReference>
<feature type="compositionally biased region" description="Basic and acidic residues" evidence="1">
    <location>
        <begin position="1"/>
        <end position="18"/>
    </location>
</feature>
<protein>
    <submittedName>
        <fullName evidence="2">Uncharacterized protein</fullName>
    </submittedName>
</protein>
<feature type="region of interest" description="Disordered" evidence="1">
    <location>
        <begin position="1"/>
        <end position="39"/>
    </location>
</feature>
<comment type="caution">
    <text evidence="2">The sequence shown here is derived from an EMBL/GenBank/DDBJ whole genome shotgun (WGS) entry which is preliminary data.</text>
</comment>
<name>A0A7J0CK31_STRMI</name>
<evidence type="ECO:0000313" key="2">
    <source>
        <dbReference type="EMBL" id="GFN02840.1"/>
    </source>
</evidence>
<gene>
    <name evidence="2" type="ORF">Smic_13960</name>
</gene>
<organism evidence="2 3">
    <name type="scientific">Streptomyces microflavus</name>
    <name type="common">Streptomyces lipmanii</name>
    <dbReference type="NCBI Taxonomy" id="1919"/>
    <lineage>
        <taxon>Bacteria</taxon>
        <taxon>Bacillati</taxon>
        <taxon>Actinomycetota</taxon>
        <taxon>Actinomycetes</taxon>
        <taxon>Kitasatosporales</taxon>
        <taxon>Streptomycetaceae</taxon>
        <taxon>Streptomyces</taxon>
    </lineage>
</organism>
<reference evidence="2 3" key="1">
    <citation type="submission" date="2020-05" db="EMBL/GenBank/DDBJ databases">
        <title>Whole genome shotgun sequence of Streptomyces microflavus NBRC 13062.</title>
        <authorList>
            <person name="Komaki H."/>
            <person name="Tamura T."/>
        </authorList>
    </citation>
    <scope>NUCLEOTIDE SEQUENCE [LARGE SCALE GENOMIC DNA]</scope>
    <source>
        <strain evidence="2 3">NBRC 13062</strain>
    </source>
</reference>